<evidence type="ECO:0000313" key="2">
    <source>
        <dbReference type="Proteomes" id="UP000593686"/>
    </source>
</evidence>
<keyword evidence="2" id="KW-1185">Reference proteome</keyword>
<protein>
    <submittedName>
        <fullName evidence="1">Uncharacterized protein</fullName>
    </submittedName>
</protein>
<dbReference type="EMBL" id="MT774389">
    <property type="protein sequence ID" value="QOR59433.1"/>
    <property type="molecule type" value="Genomic_DNA"/>
</dbReference>
<proteinExistence type="predicted"/>
<dbReference type="RefSeq" id="YP_010111591.1">
    <property type="nucleotide sequence ID" value="NC_055882.1"/>
</dbReference>
<accession>A0A7M1RYB4</accession>
<dbReference type="GeneID" id="65129995"/>
<reference evidence="1 2" key="1">
    <citation type="submission" date="2020-07" db="EMBL/GenBank/DDBJ databases">
        <title>Taxonomic proposal: Crassvirales, a new order of highly abundant and diverse bacterial viruses.</title>
        <authorList>
            <person name="Shkoporov A.N."/>
            <person name="Stockdale S.R."/>
            <person name="Guerin E."/>
            <person name="Ross R.P."/>
            <person name="Hill C."/>
        </authorList>
    </citation>
    <scope>NUCLEOTIDE SEQUENCE [LARGE SCALE GENOMIC DNA]</scope>
</reference>
<sequence length="124" mass="13308">MLRRRNIVEGAIPPSTDSIWLDEGVAKAFINGEWVSIAGGGKDLEEKVDNIQKDLSNYIQSNSSPTFKQVTCNRIVASTPGKGTPVFGQKGGSIDVGSEESFVFTLEDGSKVTKSIRVISTTNS</sequence>
<evidence type="ECO:0000313" key="1">
    <source>
        <dbReference type="EMBL" id="QOR59433.1"/>
    </source>
</evidence>
<name>A0A7M1RYB4_9CAUD</name>
<organism evidence="1 2">
    <name type="scientific">uncultured phage cr116_1</name>
    <dbReference type="NCBI Taxonomy" id="2772073"/>
    <lineage>
        <taxon>Viruses</taxon>
        <taxon>Duplodnaviria</taxon>
        <taxon>Heunggongvirae</taxon>
        <taxon>Uroviricota</taxon>
        <taxon>Caudoviricetes</taxon>
        <taxon>Crassvirales</taxon>
        <taxon>Steigviridae</taxon>
        <taxon>Asinivirinae</taxon>
        <taxon>Pamirivirus</taxon>
        <taxon>Pamirivirus faecium</taxon>
    </lineage>
</organism>
<dbReference type="Proteomes" id="UP000593686">
    <property type="component" value="Genome"/>
</dbReference>
<dbReference type="KEGG" id="vg:65129995"/>